<dbReference type="Proteomes" id="UP000838756">
    <property type="component" value="Unassembled WGS sequence"/>
</dbReference>
<keyword evidence="2" id="KW-1185">Reference proteome</keyword>
<dbReference type="EMBL" id="CAKXAJ010025817">
    <property type="protein sequence ID" value="CAH2244287.1"/>
    <property type="molecule type" value="Genomic_DNA"/>
</dbReference>
<comment type="caution">
    <text evidence="1">The sequence shown here is derived from an EMBL/GenBank/DDBJ whole genome shotgun (WGS) entry which is preliminary data.</text>
</comment>
<proteinExistence type="predicted"/>
<sequence length="80" mass="9189">MDTTAPRRCSVGLLPTKTPRCLDSSPSGWITGTLRTQPQANQWRPPRQSHLSDHYNIPKHWHPSPYHGKYIIVPTLTFKK</sequence>
<dbReference type="AlphaFoldDB" id="A0A8S4RYQ2"/>
<protein>
    <submittedName>
        <fullName evidence="1">Jg7753 protein</fullName>
    </submittedName>
</protein>
<gene>
    <name evidence="1" type="primary">jg7753</name>
    <name evidence="1" type="ORF">PAEG_LOCUS20256</name>
</gene>
<accession>A0A8S4RYQ2</accession>
<evidence type="ECO:0000313" key="2">
    <source>
        <dbReference type="Proteomes" id="UP000838756"/>
    </source>
</evidence>
<name>A0A8S4RYQ2_9NEOP</name>
<evidence type="ECO:0000313" key="1">
    <source>
        <dbReference type="EMBL" id="CAH2244287.1"/>
    </source>
</evidence>
<reference evidence="1" key="1">
    <citation type="submission" date="2022-03" db="EMBL/GenBank/DDBJ databases">
        <authorList>
            <person name="Lindestad O."/>
        </authorList>
    </citation>
    <scope>NUCLEOTIDE SEQUENCE</scope>
</reference>
<organism evidence="1 2">
    <name type="scientific">Pararge aegeria aegeria</name>
    <dbReference type="NCBI Taxonomy" id="348720"/>
    <lineage>
        <taxon>Eukaryota</taxon>
        <taxon>Metazoa</taxon>
        <taxon>Ecdysozoa</taxon>
        <taxon>Arthropoda</taxon>
        <taxon>Hexapoda</taxon>
        <taxon>Insecta</taxon>
        <taxon>Pterygota</taxon>
        <taxon>Neoptera</taxon>
        <taxon>Endopterygota</taxon>
        <taxon>Lepidoptera</taxon>
        <taxon>Glossata</taxon>
        <taxon>Ditrysia</taxon>
        <taxon>Papilionoidea</taxon>
        <taxon>Nymphalidae</taxon>
        <taxon>Satyrinae</taxon>
        <taxon>Satyrini</taxon>
        <taxon>Parargina</taxon>
        <taxon>Pararge</taxon>
    </lineage>
</organism>